<keyword evidence="3" id="KW-1185">Reference proteome</keyword>
<feature type="compositionally biased region" description="Polar residues" evidence="1">
    <location>
        <begin position="16"/>
        <end position="25"/>
    </location>
</feature>
<evidence type="ECO:0000313" key="3">
    <source>
        <dbReference type="Proteomes" id="UP000075886"/>
    </source>
</evidence>
<evidence type="ECO:0000313" key="2">
    <source>
        <dbReference type="EnsemblMetazoa" id="AFAF017716-PA"/>
    </source>
</evidence>
<evidence type="ECO:0000256" key="1">
    <source>
        <dbReference type="SAM" id="MobiDB-lite"/>
    </source>
</evidence>
<reference evidence="2" key="2">
    <citation type="submission" date="2020-05" db="UniProtKB">
        <authorList>
            <consortium name="EnsemblMetazoa"/>
        </authorList>
    </citation>
    <scope>IDENTIFICATION</scope>
    <source>
        <strain evidence="2">FAR1</strain>
    </source>
</reference>
<feature type="compositionally biased region" description="Basic and acidic residues" evidence="1">
    <location>
        <begin position="69"/>
        <end position="92"/>
    </location>
</feature>
<accession>A0A182QVI7</accession>
<feature type="region of interest" description="Disordered" evidence="1">
    <location>
        <begin position="1"/>
        <end position="38"/>
    </location>
</feature>
<reference evidence="3" key="1">
    <citation type="submission" date="2014-01" db="EMBL/GenBank/DDBJ databases">
        <title>The Genome Sequence of Anopheles farauti FAR1 (V2).</title>
        <authorList>
            <consortium name="The Broad Institute Genomics Platform"/>
            <person name="Neafsey D.E."/>
            <person name="Besansky N."/>
            <person name="Howell P."/>
            <person name="Walton C."/>
            <person name="Young S.K."/>
            <person name="Zeng Q."/>
            <person name="Gargeya S."/>
            <person name="Fitzgerald M."/>
            <person name="Haas B."/>
            <person name="Abouelleil A."/>
            <person name="Allen A.W."/>
            <person name="Alvarado L."/>
            <person name="Arachchi H.M."/>
            <person name="Berlin A.M."/>
            <person name="Chapman S.B."/>
            <person name="Gainer-Dewar J."/>
            <person name="Goldberg J."/>
            <person name="Griggs A."/>
            <person name="Gujja S."/>
            <person name="Hansen M."/>
            <person name="Howarth C."/>
            <person name="Imamovic A."/>
            <person name="Ireland A."/>
            <person name="Larimer J."/>
            <person name="McCowan C."/>
            <person name="Murphy C."/>
            <person name="Pearson M."/>
            <person name="Poon T.W."/>
            <person name="Priest M."/>
            <person name="Roberts A."/>
            <person name="Saif S."/>
            <person name="Shea T."/>
            <person name="Sisk P."/>
            <person name="Sykes S."/>
            <person name="Wortman J."/>
            <person name="Nusbaum C."/>
            <person name="Birren B."/>
        </authorList>
    </citation>
    <scope>NUCLEOTIDE SEQUENCE [LARGE SCALE GENOMIC DNA]</scope>
    <source>
        <strain evidence="3">FAR1</strain>
    </source>
</reference>
<feature type="region of interest" description="Disordered" evidence="1">
    <location>
        <begin position="58"/>
        <end position="95"/>
    </location>
</feature>
<dbReference type="AlphaFoldDB" id="A0A182QVI7"/>
<protein>
    <submittedName>
        <fullName evidence="2">Uncharacterized protein</fullName>
    </submittedName>
</protein>
<dbReference type="Proteomes" id="UP000075886">
    <property type="component" value="Unassembled WGS sequence"/>
</dbReference>
<sequence>MDRRPFLRNRELSELSPLTQSTPGGSNHGGVAGAPGLTRNHSYGSILPYLGFLRNSLRRSASSSSQTPDGRRFSRETATDRPVRYSGDDRLPRGASNLSVAHTFGRLPLVLCVQLTNAHTTGRIALGNGRRTSCAYPDRNVEVP</sequence>
<feature type="compositionally biased region" description="Basic and acidic residues" evidence="1">
    <location>
        <begin position="1"/>
        <end position="13"/>
    </location>
</feature>
<dbReference type="EnsemblMetazoa" id="AFAF017716-RA">
    <property type="protein sequence ID" value="AFAF017716-PA"/>
    <property type="gene ID" value="AFAF017716"/>
</dbReference>
<dbReference type="VEuPathDB" id="VectorBase:AFAF017716"/>
<proteinExistence type="predicted"/>
<dbReference type="EMBL" id="AXCN02001696">
    <property type="status" value="NOT_ANNOTATED_CDS"/>
    <property type="molecule type" value="Genomic_DNA"/>
</dbReference>
<organism evidence="2 3">
    <name type="scientific">Anopheles farauti</name>
    <dbReference type="NCBI Taxonomy" id="69004"/>
    <lineage>
        <taxon>Eukaryota</taxon>
        <taxon>Metazoa</taxon>
        <taxon>Ecdysozoa</taxon>
        <taxon>Arthropoda</taxon>
        <taxon>Hexapoda</taxon>
        <taxon>Insecta</taxon>
        <taxon>Pterygota</taxon>
        <taxon>Neoptera</taxon>
        <taxon>Endopterygota</taxon>
        <taxon>Diptera</taxon>
        <taxon>Nematocera</taxon>
        <taxon>Culicoidea</taxon>
        <taxon>Culicidae</taxon>
        <taxon>Anophelinae</taxon>
        <taxon>Anopheles</taxon>
    </lineage>
</organism>
<name>A0A182QVI7_9DIPT</name>